<keyword evidence="1" id="KW-0812">Transmembrane</keyword>
<reference evidence="2" key="1">
    <citation type="submission" date="2022-11" db="EMBL/GenBank/DDBJ databases">
        <title>Dyadobacter pollutisoli sp. nov., isolated from plastic dumped soil.</title>
        <authorList>
            <person name="Kim J.M."/>
            <person name="Kim K.R."/>
            <person name="Lee J.K."/>
            <person name="Hao L."/>
            <person name="Jeon C.O."/>
        </authorList>
    </citation>
    <scope>NUCLEOTIDE SEQUENCE</scope>
    <source>
        <strain evidence="2">U1</strain>
    </source>
</reference>
<evidence type="ECO:0000313" key="3">
    <source>
        <dbReference type="Proteomes" id="UP001164653"/>
    </source>
</evidence>
<feature type="transmembrane region" description="Helical" evidence="1">
    <location>
        <begin position="109"/>
        <end position="131"/>
    </location>
</feature>
<keyword evidence="3" id="KW-1185">Reference proteome</keyword>
<protein>
    <submittedName>
        <fullName evidence="2">Uncharacterized protein</fullName>
    </submittedName>
</protein>
<sequence>MENKSAVFVRNTSPGLLLIAFFMVALFLPGHSSAQQRNADSISTVRKDTLVGNGEREDSRGPNIAADTAITLPRQGYYKSVKLSAFQHEITNWQPGELATNKQLFQSNFVVCTVFGIITAIAGPALFISGYKNYDIWNSNKTAAQITGGLLISGASIPLFIFAIRNRKKSKLIKMELKRRTAQN</sequence>
<dbReference type="AlphaFoldDB" id="A0A9E8NHU6"/>
<evidence type="ECO:0000256" key="1">
    <source>
        <dbReference type="SAM" id="Phobius"/>
    </source>
</evidence>
<feature type="transmembrane region" description="Helical" evidence="1">
    <location>
        <begin position="143"/>
        <end position="164"/>
    </location>
</feature>
<organism evidence="2 3">
    <name type="scientific">Dyadobacter pollutisoli</name>
    <dbReference type="NCBI Taxonomy" id="2910158"/>
    <lineage>
        <taxon>Bacteria</taxon>
        <taxon>Pseudomonadati</taxon>
        <taxon>Bacteroidota</taxon>
        <taxon>Cytophagia</taxon>
        <taxon>Cytophagales</taxon>
        <taxon>Spirosomataceae</taxon>
        <taxon>Dyadobacter</taxon>
    </lineage>
</organism>
<dbReference type="EMBL" id="CP112998">
    <property type="protein sequence ID" value="WAC14936.1"/>
    <property type="molecule type" value="Genomic_DNA"/>
</dbReference>
<proteinExistence type="predicted"/>
<keyword evidence="1" id="KW-0472">Membrane</keyword>
<evidence type="ECO:0000313" key="2">
    <source>
        <dbReference type="EMBL" id="WAC14936.1"/>
    </source>
</evidence>
<dbReference type="Proteomes" id="UP001164653">
    <property type="component" value="Chromosome"/>
</dbReference>
<feature type="transmembrane region" description="Helical" evidence="1">
    <location>
        <begin position="12"/>
        <end position="28"/>
    </location>
</feature>
<dbReference type="KEGG" id="dpf:ON006_13420"/>
<gene>
    <name evidence="2" type="ORF">ON006_13420</name>
</gene>
<dbReference type="RefSeq" id="WP_244820303.1">
    <property type="nucleotide sequence ID" value="NZ_CP112998.1"/>
</dbReference>
<accession>A0A9E8NHU6</accession>
<keyword evidence="1" id="KW-1133">Transmembrane helix</keyword>
<name>A0A9E8NHU6_9BACT</name>